<organism evidence="1 2">
    <name type="scientific">Chaetoceros tenuissimus</name>
    <dbReference type="NCBI Taxonomy" id="426638"/>
    <lineage>
        <taxon>Eukaryota</taxon>
        <taxon>Sar</taxon>
        <taxon>Stramenopiles</taxon>
        <taxon>Ochrophyta</taxon>
        <taxon>Bacillariophyta</taxon>
        <taxon>Coscinodiscophyceae</taxon>
        <taxon>Chaetocerotophycidae</taxon>
        <taxon>Chaetocerotales</taxon>
        <taxon>Chaetocerotaceae</taxon>
        <taxon>Chaetoceros</taxon>
    </lineage>
</organism>
<accession>A0AAD3CQ97</accession>
<comment type="caution">
    <text evidence="1">The sequence shown here is derived from an EMBL/GenBank/DDBJ whole genome shotgun (WGS) entry which is preliminary data.</text>
</comment>
<keyword evidence="2" id="KW-1185">Reference proteome</keyword>
<evidence type="ECO:0000313" key="1">
    <source>
        <dbReference type="EMBL" id="GFH50092.1"/>
    </source>
</evidence>
<dbReference type="EMBL" id="BLLK01000038">
    <property type="protein sequence ID" value="GFH50092.1"/>
    <property type="molecule type" value="Genomic_DNA"/>
</dbReference>
<name>A0AAD3CQ97_9STRA</name>
<evidence type="ECO:0000313" key="2">
    <source>
        <dbReference type="Proteomes" id="UP001054902"/>
    </source>
</evidence>
<reference evidence="1 2" key="1">
    <citation type="journal article" date="2021" name="Sci. Rep.">
        <title>The genome of the diatom Chaetoceros tenuissimus carries an ancient integrated fragment of an extant virus.</title>
        <authorList>
            <person name="Hongo Y."/>
            <person name="Kimura K."/>
            <person name="Takaki Y."/>
            <person name="Yoshida Y."/>
            <person name="Baba S."/>
            <person name="Kobayashi G."/>
            <person name="Nagasaki K."/>
            <person name="Hano T."/>
            <person name="Tomaru Y."/>
        </authorList>
    </citation>
    <scope>NUCLEOTIDE SEQUENCE [LARGE SCALE GENOMIC DNA]</scope>
    <source>
        <strain evidence="1 2">NIES-3715</strain>
    </source>
</reference>
<proteinExistence type="predicted"/>
<gene>
    <name evidence="1" type="ORF">CTEN210_06568</name>
</gene>
<sequence>MNNTDLCTSIHDVLESQQGDFLKYLTVKEVCILQHISKTHSFCKWSKIEIDRRYQNWLKTCSKAWGVGIPVVTSGFGHKSVDDIPLLESTIRTLENIAKNMSGGLEIFLHNRESGAPPQPELFAYGKNVRYTTLGDEYESIPIVAMFDIYCDGKHMWNGVRPIVNEEIGNISFPINDDYDDESESSDIWIGATYIELFFSNSLGDKTDEATYHPFSPNNSRPNRYLISTDAEDIRTWTINLSFLTEKSKETLVRSVDIRPDEILNHICMMSQWDDQESALLESEEDLNGVILNEKVKRCSGFHWMWKEGTKIMVLSEENKLTECSLDDNDFDICFWLDERDPSKRRFHVTTGFSCENTLLAGMILNGR</sequence>
<dbReference type="AlphaFoldDB" id="A0AAD3CQ97"/>
<protein>
    <submittedName>
        <fullName evidence="1">Uncharacterized protein</fullName>
    </submittedName>
</protein>
<dbReference type="Proteomes" id="UP001054902">
    <property type="component" value="Unassembled WGS sequence"/>
</dbReference>